<accession>A0A163MI80</accession>
<sequence>MGGLFTLFLNLAHAVQVFSHSLWVAVFLVLIDTFVNMILFATMRSEYQDWCSSAGLTKLSDTTPHPDTSNDLFNCDKLWQDEFKFSLVSEFLMVNIYLYWATCIYSYSHKLAAVELWERGMLTGQVEGIAPFFQGLPGPIAPPDQPNVIVLQNEKPSGKGGMLSSLRSFKNSVAQKKKNKTVAPYPSSSSSPSLSPPSPTHPPSYPLDFKIGVNGNIIELK</sequence>
<feature type="transmembrane region" description="Helical" evidence="2">
    <location>
        <begin position="24"/>
        <end position="43"/>
    </location>
</feature>
<feature type="compositionally biased region" description="Pro residues" evidence="1">
    <location>
        <begin position="194"/>
        <end position="205"/>
    </location>
</feature>
<feature type="region of interest" description="Disordered" evidence="1">
    <location>
        <begin position="174"/>
        <end position="207"/>
    </location>
</feature>
<keyword evidence="2" id="KW-0472">Membrane</keyword>
<evidence type="ECO:0000256" key="2">
    <source>
        <dbReference type="SAM" id="Phobius"/>
    </source>
</evidence>
<dbReference type="EMBL" id="LT554433">
    <property type="protein sequence ID" value="SAM05219.1"/>
    <property type="molecule type" value="Genomic_DNA"/>
</dbReference>
<keyword evidence="2" id="KW-1133">Transmembrane helix</keyword>
<dbReference type="AlphaFoldDB" id="A0A163MI80"/>
<keyword evidence="2" id="KW-0812">Transmembrane</keyword>
<evidence type="ECO:0000313" key="3">
    <source>
        <dbReference type="EMBL" id="SAM05219.1"/>
    </source>
</evidence>
<gene>
    <name evidence="3" type="primary">ABSGL_11088.1 scaffold 12129</name>
</gene>
<dbReference type="OrthoDB" id="2385978at2759"/>
<dbReference type="InParanoid" id="A0A163MI80"/>
<evidence type="ECO:0000256" key="1">
    <source>
        <dbReference type="SAM" id="MobiDB-lite"/>
    </source>
</evidence>
<keyword evidence="4" id="KW-1185">Reference proteome</keyword>
<feature type="compositionally biased region" description="Low complexity" evidence="1">
    <location>
        <begin position="184"/>
        <end position="193"/>
    </location>
</feature>
<protein>
    <submittedName>
        <fullName evidence="3">Uncharacterized protein</fullName>
    </submittedName>
</protein>
<dbReference type="Proteomes" id="UP000078561">
    <property type="component" value="Unassembled WGS sequence"/>
</dbReference>
<evidence type="ECO:0000313" key="4">
    <source>
        <dbReference type="Proteomes" id="UP000078561"/>
    </source>
</evidence>
<reference evidence="3" key="1">
    <citation type="submission" date="2016-04" db="EMBL/GenBank/DDBJ databases">
        <authorList>
            <person name="Evans L.H."/>
            <person name="Alamgir A."/>
            <person name="Owens N."/>
            <person name="Weber N.D."/>
            <person name="Virtaneva K."/>
            <person name="Barbian K."/>
            <person name="Babar A."/>
            <person name="Rosenke K."/>
        </authorList>
    </citation>
    <scope>NUCLEOTIDE SEQUENCE [LARGE SCALE GENOMIC DNA]</scope>
    <source>
        <strain evidence="3">CBS 101.48</strain>
    </source>
</reference>
<proteinExistence type="predicted"/>
<organism evidence="3">
    <name type="scientific">Absidia glauca</name>
    <name type="common">Pin mould</name>
    <dbReference type="NCBI Taxonomy" id="4829"/>
    <lineage>
        <taxon>Eukaryota</taxon>
        <taxon>Fungi</taxon>
        <taxon>Fungi incertae sedis</taxon>
        <taxon>Mucoromycota</taxon>
        <taxon>Mucoromycotina</taxon>
        <taxon>Mucoromycetes</taxon>
        <taxon>Mucorales</taxon>
        <taxon>Cunninghamellaceae</taxon>
        <taxon>Absidia</taxon>
    </lineage>
</organism>
<name>A0A163MI80_ABSGL</name>